<dbReference type="AlphaFoldDB" id="W7T841"/>
<comment type="caution">
    <text evidence="5">The sequence shown here is derived from an EMBL/GenBank/DDBJ whole genome shotgun (WGS) entry which is preliminary data.</text>
</comment>
<feature type="compositionally biased region" description="Polar residues" evidence="3">
    <location>
        <begin position="54"/>
        <end position="77"/>
    </location>
</feature>
<dbReference type="EMBL" id="AZIL01001807">
    <property type="protein sequence ID" value="EWM23190.1"/>
    <property type="molecule type" value="Genomic_DNA"/>
</dbReference>
<gene>
    <name evidence="5" type="ORF">Naga_101571g1</name>
</gene>
<feature type="region of interest" description="Disordered" evidence="3">
    <location>
        <begin position="1"/>
        <end position="91"/>
    </location>
</feature>
<accession>W7T841</accession>
<organism evidence="5 6">
    <name type="scientific">Nannochloropsis gaditana</name>
    <dbReference type="NCBI Taxonomy" id="72520"/>
    <lineage>
        <taxon>Eukaryota</taxon>
        <taxon>Sar</taxon>
        <taxon>Stramenopiles</taxon>
        <taxon>Ochrophyta</taxon>
        <taxon>Eustigmatophyceae</taxon>
        <taxon>Eustigmatales</taxon>
        <taxon>Monodopsidaceae</taxon>
        <taxon>Nannochloropsis</taxon>
    </lineage>
</organism>
<evidence type="ECO:0000256" key="3">
    <source>
        <dbReference type="SAM" id="MobiDB-lite"/>
    </source>
</evidence>
<evidence type="ECO:0000313" key="6">
    <source>
        <dbReference type="Proteomes" id="UP000019335"/>
    </source>
</evidence>
<evidence type="ECO:0000256" key="1">
    <source>
        <dbReference type="ARBA" id="ARBA00033696"/>
    </source>
</evidence>
<sequence>MNSTPAVNIASSPGEGSEAETSAPLVTQEAELSASPASETRTEQSESASTASTDPSENTSTMTNASTGVLSTSTATEISPPLVAPTPTYPGHWTRGAGRKIIVGVCAREKKAKSKAMNEILSRLDRKKFQVLIFGDQCILQQPPEQWPFCDALIAFYSTGFPLAKAEAYAELVKPYVLNDLSMQRALHDRRCVYDLLMENNIDVPVHAYLNRDEPGGGRLEEFDEFIVVNGMQGGSLGH</sequence>
<keyword evidence="6" id="KW-1185">Reference proteome</keyword>
<dbReference type="GO" id="GO:0006020">
    <property type="term" value="P:inositol metabolic process"/>
    <property type="evidence" value="ECO:0007669"/>
    <property type="project" value="TreeGrafter"/>
</dbReference>
<dbReference type="Pfam" id="PF18086">
    <property type="entry name" value="PPIP5K2_N"/>
    <property type="match status" value="1"/>
</dbReference>
<dbReference type="GO" id="GO:0033857">
    <property type="term" value="F:5-diphosphoinositol pentakisphosphate 1-kinase activity"/>
    <property type="evidence" value="ECO:0007669"/>
    <property type="project" value="TreeGrafter"/>
</dbReference>
<evidence type="ECO:0000256" key="2">
    <source>
        <dbReference type="ARBA" id="ARBA00034629"/>
    </source>
</evidence>
<feature type="compositionally biased region" description="Polar residues" evidence="3">
    <location>
        <begin position="1"/>
        <end position="11"/>
    </location>
</feature>
<dbReference type="GO" id="GO:0032958">
    <property type="term" value="P:inositol phosphate biosynthetic process"/>
    <property type="evidence" value="ECO:0007669"/>
    <property type="project" value="TreeGrafter"/>
</dbReference>
<proteinExistence type="predicted"/>
<comment type="catalytic activity">
    <reaction evidence="1">
        <text>5-diphospho-1D-myo-inositol 1,2,3,4,6-pentakisphosphate + ATP + H(+) = 1,5-bis(diphospho)-1D-myo-inositol 2,3,4,6-tetrakisphosphate + ADP</text>
        <dbReference type="Rhea" id="RHEA:10276"/>
        <dbReference type="ChEBI" id="CHEBI:15378"/>
        <dbReference type="ChEBI" id="CHEBI:30616"/>
        <dbReference type="ChEBI" id="CHEBI:58628"/>
        <dbReference type="ChEBI" id="CHEBI:77983"/>
        <dbReference type="ChEBI" id="CHEBI:456216"/>
        <dbReference type="EC" id="2.7.4.24"/>
    </reaction>
    <physiologicalReaction direction="left-to-right" evidence="1">
        <dbReference type="Rhea" id="RHEA:10277"/>
    </physiologicalReaction>
</comment>
<feature type="domain" description="VIP1 N-terminal" evidence="4">
    <location>
        <begin position="101"/>
        <end position="189"/>
    </location>
</feature>
<dbReference type="GO" id="GO:0000828">
    <property type="term" value="F:inositol hexakisphosphate kinase activity"/>
    <property type="evidence" value="ECO:0007669"/>
    <property type="project" value="TreeGrafter"/>
</dbReference>
<reference evidence="5 6" key="1">
    <citation type="journal article" date="2014" name="Mol. Plant">
        <title>Chromosome Scale Genome Assembly and Transcriptome Profiling of Nannochloropsis gaditana in Nitrogen Depletion.</title>
        <authorList>
            <person name="Corteggiani Carpinelli E."/>
            <person name="Telatin A."/>
            <person name="Vitulo N."/>
            <person name="Forcato C."/>
            <person name="D'Angelo M."/>
            <person name="Schiavon R."/>
            <person name="Vezzi A."/>
            <person name="Giacometti G.M."/>
            <person name="Morosinotto T."/>
            <person name="Valle G."/>
        </authorList>
    </citation>
    <scope>NUCLEOTIDE SEQUENCE [LARGE SCALE GENOMIC DNA]</scope>
    <source>
        <strain evidence="5 6">B-31</strain>
    </source>
</reference>
<dbReference type="PANTHER" id="PTHR12750:SF9">
    <property type="entry name" value="INOSITOL HEXAKISPHOSPHATE AND DIPHOSPHOINOSITOL-PENTAKISPHOSPHATE KINASE"/>
    <property type="match status" value="1"/>
</dbReference>
<dbReference type="Gene3D" id="3.40.50.11950">
    <property type="match status" value="1"/>
</dbReference>
<name>W7T841_9STRA</name>
<dbReference type="Gene3D" id="3.30.470.20">
    <property type="entry name" value="ATP-grasp fold, B domain"/>
    <property type="match status" value="1"/>
</dbReference>
<comment type="catalytic activity">
    <reaction evidence="2">
        <text>1D-myo-inositol hexakisphosphate + ATP = 1-diphospho-1D-myo-inositol 2,3,4,5,6-pentakisphosphate + ADP</text>
        <dbReference type="Rhea" id="RHEA:37459"/>
        <dbReference type="ChEBI" id="CHEBI:30616"/>
        <dbReference type="ChEBI" id="CHEBI:58130"/>
        <dbReference type="ChEBI" id="CHEBI:74946"/>
        <dbReference type="ChEBI" id="CHEBI:456216"/>
        <dbReference type="EC" id="2.7.4.24"/>
    </reaction>
    <physiologicalReaction direction="left-to-right" evidence="2">
        <dbReference type="Rhea" id="RHEA:37460"/>
    </physiologicalReaction>
</comment>
<evidence type="ECO:0000313" key="5">
    <source>
        <dbReference type="EMBL" id="EWM23190.1"/>
    </source>
</evidence>
<dbReference type="PANTHER" id="PTHR12750">
    <property type="entry name" value="DIPHOSPHOINOSITOL PENTAKISPHOSPHATE KINASE"/>
    <property type="match status" value="1"/>
</dbReference>
<evidence type="ECO:0000259" key="4">
    <source>
        <dbReference type="Pfam" id="PF18086"/>
    </source>
</evidence>
<dbReference type="InterPro" id="IPR040557">
    <property type="entry name" value="VIP1_N"/>
</dbReference>
<dbReference type="OrthoDB" id="18042at2759"/>
<protein>
    <recommendedName>
        <fullName evidence="4">VIP1 N-terminal domain-containing protein</fullName>
    </recommendedName>
</protein>
<dbReference type="Proteomes" id="UP000019335">
    <property type="component" value="Chromosome 18"/>
</dbReference>
<dbReference type="InterPro" id="IPR037446">
    <property type="entry name" value="His_Pase_VIP1"/>
</dbReference>